<feature type="transmembrane region" description="Helical" evidence="1">
    <location>
        <begin position="34"/>
        <end position="56"/>
    </location>
</feature>
<keyword evidence="3" id="KW-1185">Reference proteome</keyword>
<feature type="transmembrane region" description="Helical" evidence="1">
    <location>
        <begin position="243"/>
        <end position="263"/>
    </location>
</feature>
<evidence type="ECO:0000313" key="2">
    <source>
        <dbReference type="EMBL" id="MBB4925522.1"/>
    </source>
</evidence>
<dbReference type="RefSeq" id="WP_312897359.1">
    <property type="nucleotide sequence ID" value="NZ_JACHJV010000001.1"/>
</dbReference>
<keyword evidence="1" id="KW-0812">Transmembrane</keyword>
<evidence type="ECO:0000313" key="3">
    <source>
        <dbReference type="Proteomes" id="UP000540506"/>
    </source>
</evidence>
<dbReference type="InterPro" id="IPR010390">
    <property type="entry name" value="ABC-2_transporter-like"/>
</dbReference>
<dbReference type="PANTHER" id="PTHR36833">
    <property type="entry name" value="SLR0610 PROTEIN-RELATED"/>
    <property type="match status" value="1"/>
</dbReference>
<comment type="caution">
    <text evidence="2">The sequence shown here is derived from an EMBL/GenBank/DDBJ whole genome shotgun (WGS) entry which is preliminary data.</text>
</comment>
<reference evidence="2 3" key="1">
    <citation type="submission" date="2020-08" db="EMBL/GenBank/DDBJ databases">
        <title>Sequencing the genomes of 1000 actinobacteria strains.</title>
        <authorList>
            <person name="Klenk H.-P."/>
        </authorList>
    </citation>
    <scope>NUCLEOTIDE SEQUENCE [LARGE SCALE GENOMIC DNA]</scope>
    <source>
        <strain evidence="2 3">DSM 41654</strain>
    </source>
</reference>
<name>A0A7W7R4X0_KITKI</name>
<dbReference type="PANTHER" id="PTHR36833:SF1">
    <property type="entry name" value="INTEGRAL MEMBRANE TRANSPORT PROTEIN"/>
    <property type="match status" value="1"/>
</dbReference>
<dbReference type="EMBL" id="JACHJV010000001">
    <property type="protein sequence ID" value="MBB4925522.1"/>
    <property type="molecule type" value="Genomic_DNA"/>
</dbReference>
<proteinExistence type="predicted"/>
<feature type="transmembrane region" description="Helical" evidence="1">
    <location>
        <begin position="131"/>
        <end position="150"/>
    </location>
</feature>
<protein>
    <submittedName>
        <fullName evidence="2">ABC-2 type transport system permease protein</fullName>
    </submittedName>
</protein>
<feature type="transmembrane region" description="Helical" evidence="1">
    <location>
        <begin position="156"/>
        <end position="181"/>
    </location>
</feature>
<organism evidence="2 3">
    <name type="scientific">Kitasatospora kifunensis</name>
    <name type="common">Streptomyces kifunensis</name>
    <dbReference type="NCBI Taxonomy" id="58351"/>
    <lineage>
        <taxon>Bacteria</taxon>
        <taxon>Bacillati</taxon>
        <taxon>Actinomycetota</taxon>
        <taxon>Actinomycetes</taxon>
        <taxon>Kitasatosporales</taxon>
        <taxon>Streptomycetaceae</taxon>
        <taxon>Kitasatospora</taxon>
    </lineage>
</organism>
<sequence length="275" mass="29445">MADPLLARVRWAATSWRLAAAMWMRAALSYRTSFVLTSLGSLAITGLDFVVLVLMLRHTGRLGGWTLPEIGLLYGTSGFSLGVADLLIGSVDGLGERIRSGALDVLLIRPAPALSMVCAERFTLRRLARPLQALLVLGWSISALSLQWSWGRVLVLLALLVSGTVIFASIFVAGAAVQFWWDESREFQNAFTYGGASLLSHPPGIYARKLIAGVTFGIPLAFVNWLPLLYLLGRPDPLGLPPVFGLTSPLAAALSALGAALAWRAGLRAYRGTGS</sequence>
<feature type="transmembrane region" description="Helical" evidence="1">
    <location>
        <begin position="210"/>
        <end position="231"/>
    </location>
</feature>
<dbReference type="Pfam" id="PF06182">
    <property type="entry name" value="ABC2_membrane_6"/>
    <property type="match status" value="1"/>
</dbReference>
<keyword evidence="1" id="KW-0472">Membrane</keyword>
<evidence type="ECO:0000256" key="1">
    <source>
        <dbReference type="SAM" id="Phobius"/>
    </source>
</evidence>
<accession>A0A7W7R4X0</accession>
<gene>
    <name evidence="2" type="ORF">FHR34_004515</name>
</gene>
<dbReference type="Proteomes" id="UP000540506">
    <property type="component" value="Unassembled WGS sequence"/>
</dbReference>
<dbReference type="AlphaFoldDB" id="A0A7W7R4X0"/>
<keyword evidence="1" id="KW-1133">Transmembrane helix</keyword>